<protein>
    <submittedName>
        <fullName evidence="1">Uncharacterized protein</fullName>
    </submittedName>
</protein>
<sequence>MDAMIGDQKRSLCRKTSLSEGRGEFVAALEDGHDAQFVLGATLNTRWLGAAWCASLPPALSLTVIDSLRLPQDACPLFVMAQRRWLAATQPQISIRPRRSFYCVRRVRDRSHVRIIRPNRRAVSLREALWTTQSAYDPAWPEAVIEAHGRRACNDQLIWHSIY</sequence>
<gene>
    <name evidence="1" type="ORF">LMG29542_08080</name>
</gene>
<evidence type="ECO:0000313" key="1">
    <source>
        <dbReference type="EMBL" id="CAB3774702.1"/>
    </source>
</evidence>
<accession>A0A6J5FAJ4</accession>
<organism evidence="1 2">
    <name type="scientific">Paraburkholderia humisilvae</name>
    <dbReference type="NCBI Taxonomy" id="627669"/>
    <lineage>
        <taxon>Bacteria</taxon>
        <taxon>Pseudomonadati</taxon>
        <taxon>Pseudomonadota</taxon>
        <taxon>Betaproteobacteria</taxon>
        <taxon>Burkholderiales</taxon>
        <taxon>Burkholderiaceae</taxon>
        <taxon>Paraburkholderia</taxon>
    </lineage>
</organism>
<dbReference type="Proteomes" id="UP000494363">
    <property type="component" value="Unassembled WGS sequence"/>
</dbReference>
<keyword evidence="2" id="KW-1185">Reference proteome</keyword>
<name>A0A6J5FAJ4_9BURK</name>
<reference evidence="1 2" key="1">
    <citation type="submission" date="2020-04" db="EMBL/GenBank/DDBJ databases">
        <authorList>
            <person name="De Canck E."/>
        </authorList>
    </citation>
    <scope>NUCLEOTIDE SEQUENCE [LARGE SCALE GENOMIC DNA]</scope>
    <source>
        <strain evidence="1 2">LMG 29542</strain>
    </source>
</reference>
<proteinExistence type="predicted"/>
<dbReference type="EMBL" id="CADIKH010000154">
    <property type="protein sequence ID" value="CAB3774702.1"/>
    <property type="molecule type" value="Genomic_DNA"/>
</dbReference>
<dbReference type="AlphaFoldDB" id="A0A6J5FAJ4"/>
<evidence type="ECO:0000313" key="2">
    <source>
        <dbReference type="Proteomes" id="UP000494363"/>
    </source>
</evidence>